<dbReference type="GO" id="GO:1990281">
    <property type="term" value="C:efflux pump complex"/>
    <property type="evidence" value="ECO:0007669"/>
    <property type="project" value="TreeGrafter"/>
</dbReference>
<comment type="similarity">
    <text evidence="1">Belongs to the membrane fusion protein (MFP) (TC 8.A.1) family.</text>
</comment>
<dbReference type="Proteomes" id="UP000017837">
    <property type="component" value="Unassembled WGS sequence"/>
</dbReference>
<dbReference type="AlphaFoldDB" id="V4Q320"/>
<keyword evidence="2" id="KW-0472">Membrane</keyword>
<dbReference type="Gene3D" id="2.40.30.170">
    <property type="match status" value="1"/>
</dbReference>
<organism evidence="4 5">
    <name type="scientific">Asticcacaulis benevestitus DSM 16100 = ATCC BAA-896</name>
    <dbReference type="NCBI Taxonomy" id="1121022"/>
    <lineage>
        <taxon>Bacteria</taxon>
        <taxon>Pseudomonadati</taxon>
        <taxon>Pseudomonadota</taxon>
        <taxon>Alphaproteobacteria</taxon>
        <taxon>Caulobacterales</taxon>
        <taxon>Caulobacteraceae</taxon>
        <taxon>Asticcacaulis</taxon>
    </lineage>
</organism>
<evidence type="ECO:0000313" key="5">
    <source>
        <dbReference type="Proteomes" id="UP000017837"/>
    </source>
</evidence>
<dbReference type="GO" id="GO:0015562">
    <property type="term" value="F:efflux transmembrane transporter activity"/>
    <property type="evidence" value="ECO:0007669"/>
    <property type="project" value="TreeGrafter"/>
</dbReference>
<accession>V4Q320</accession>
<dbReference type="OrthoDB" id="271709at2"/>
<sequence>MPDSHQKTARTDRLLTKPWWRRRPVQIGAAAAIALALTLTAFVFMPAANTVTVAADTLDTGEVTMGAFQDYVALRAGVLPLEITYITAETNGRVISVVASDGAMVTPGQPLAMLGNPDLTLQVSSREADISARLSDTNNQLMNLQTSQQASEQAIADVAYALHRAEEQMVKYKMLRDHGVLNDAAVQTYIDEVAYQKQRLAALKATQAQQAQFYTTQAAQIRASANDLRRSRDEVRNGLNALNLTAPVEGRLTDFNLKPGQAVKMGDPLGEVDSEGTYKLKAEVDEFYLSRLSTGLKANANVHGKPAAVHISKIFPQVNNGRITVELEFDNAMPSDLKRGETIDVRLSLGATQQAMLVPSGAWLNDTGGASIFVLDGSGNKASRRVVTVGRRNPEYVEILSGLKPGEHVITGGTSNFLKAQHLRLTQSAK</sequence>
<dbReference type="Gene3D" id="2.40.420.20">
    <property type="match status" value="1"/>
</dbReference>
<feature type="domain" description="Multidrug resistance protein MdtA-like C-terminal permuted SH3" evidence="3">
    <location>
        <begin position="354"/>
        <end position="414"/>
    </location>
</feature>
<keyword evidence="2" id="KW-1133">Transmembrane helix</keyword>
<reference evidence="4 5" key="1">
    <citation type="journal article" date="2014" name="Nature">
        <title>Sequential evolution of bacterial morphology by co-option of a developmental regulator.</title>
        <authorList>
            <person name="Jiang C."/>
            <person name="Brown P.J."/>
            <person name="Ducret A."/>
            <person name="Brun Y.V."/>
        </authorList>
    </citation>
    <scope>NUCLEOTIDE SEQUENCE [LARGE SCALE GENOMIC DNA]</scope>
    <source>
        <strain evidence="4 5">DSM 16100</strain>
    </source>
</reference>
<dbReference type="eggNOG" id="COG0845">
    <property type="taxonomic scope" value="Bacteria"/>
</dbReference>
<evidence type="ECO:0000259" key="3">
    <source>
        <dbReference type="Pfam" id="PF25967"/>
    </source>
</evidence>
<dbReference type="Gene3D" id="2.40.50.100">
    <property type="match status" value="1"/>
</dbReference>
<name>V4Q320_9CAUL</name>
<keyword evidence="5" id="KW-1185">Reference proteome</keyword>
<dbReference type="RefSeq" id="WP_018081442.1">
    <property type="nucleotide sequence ID" value="NZ_AQWM01000005.1"/>
</dbReference>
<gene>
    <name evidence="4" type="ORF">ABENE_02955</name>
</gene>
<dbReference type="PANTHER" id="PTHR30469">
    <property type="entry name" value="MULTIDRUG RESISTANCE PROTEIN MDTA"/>
    <property type="match status" value="1"/>
</dbReference>
<dbReference type="PATRIC" id="fig|1121022.4.peg.586"/>
<feature type="transmembrane region" description="Helical" evidence="2">
    <location>
        <begin position="27"/>
        <end position="48"/>
    </location>
</feature>
<dbReference type="Gene3D" id="1.10.287.470">
    <property type="entry name" value="Helix hairpin bin"/>
    <property type="match status" value="1"/>
</dbReference>
<evidence type="ECO:0000256" key="2">
    <source>
        <dbReference type="SAM" id="Phobius"/>
    </source>
</evidence>
<comment type="caution">
    <text evidence="4">The sequence shown here is derived from an EMBL/GenBank/DDBJ whole genome shotgun (WGS) entry which is preliminary data.</text>
</comment>
<evidence type="ECO:0000313" key="4">
    <source>
        <dbReference type="EMBL" id="ESQ94064.1"/>
    </source>
</evidence>
<evidence type="ECO:0000256" key="1">
    <source>
        <dbReference type="ARBA" id="ARBA00009477"/>
    </source>
</evidence>
<keyword evidence="2" id="KW-0812">Transmembrane</keyword>
<dbReference type="SUPFAM" id="SSF111369">
    <property type="entry name" value="HlyD-like secretion proteins"/>
    <property type="match status" value="2"/>
</dbReference>
<dbReference type="InterPro" id="IPR058627">
    <property type="entry name" value="MdtA-like_C"/>
</dbReference>
<dbReference type="Pfam" id="PF25967">
    <property type="entry name" value="RND-MFP_C"/>
    <property type="match status" value="1"/>
</dbReference>
<dbReference type="InterPro" id="IPR006143">
    <property type="entry name" value="RND_pump_MFP"/>
</dbReference>
<proteinExistence type="inferred from homology"/>
<dbReference type="NCBIfam" id="TIGR01730">
    <property type="entry name" value="RND_mfp"/>
    <property type="match status" value="1"/>
</dbReference>
<dbReference type="EMBL" id="AWGB01000005">
    <property type="protein sequence ID" value="ESQ94064.1"/>
    <property type="molecule type" value="Genomic_DNA"/>
</dbReference>
<dbReference type="STRING" id="1121022.GCA_000376105_01776"/>
<protein>
    <recommendedName>
        <fullName evidence="3">Multidrug resistance protein MdtA-like C-terminal permuted SH3 domain-containing protein</fullName>
    </recommendedName>
</protein>